<accession>A0ACC2KEV4</accession>
<name>A0ACC2KEV4_PERAE</name>
<comment type="caution">
    <text evidence="1">The sequence shown here is derived from an EMBL/GenBank/DDBJ whole genome shotgun (WGS) entry which is preliminary data.</text>
</comment>
<gene>
    <name evidence="1" type="ORF">MRB53_028122</name>
</gene>
<evidence type="ECO:0000313" key="2">
    <source>
        <dbReference type="Proteomes" id="UP001234297"/>
    </source>
</evidence>
<dbReference type="Proteomes" id="UP001234297">
    <property type="component" value="Chromosome 9"/>
</dbReference>
<sequence>MTTSFHGSPWSSPEPYFSGVLAGILGITAIALLLLLCSCLEHFSLSDFIESRRRRRRGGMHNMRETTQELVKIPQPLEKKVVVIMAGEENPSYIATPASIDSSSLGGNKIEQHKGTQKTENENEESQMGVDEGSI</sequence>
<protein>
    <submittedName>
        <fullName evidence="1">Uncharacterized protein</fullName>
    </submittedName>
</protein>
<dbReference type="EMBL" id="CM056817">
    <property type="protein sequence ID" value="KAJ8619593.1"/>
    <property type="molecule type" value="Genomic_DNA"/>
</dbReference>
<reference evidence="1 2" key="1">
    <citation type="journal article" date="2022" name="Hortic Res">
        <title>A haplotype resolved chromosomal level avocado genome allows analysis of novel avocado genes.</title>
        <authorList>
            <person name="Nath O."/>
            <person name="Fletcher S.J."/>
            <person name="Hayward A."/>
            <person name="Shaw L.M."/>
            <person name="Masouleh A.K."/>
            <person name="Furtado A."/>
            <person name="Henry R.J."/>
            <person name="Mitter N."/>
        </authorList>
    </citation>
    <scope>NUCLEOTIDE SEQUENCE [LARGE SCALE GENOMIC DNA]</scope>
    <source>
        <strain evidence="2">cv. Hass</strain>
    </source>
</reference>
<keyword evidence="2" id="KW-1185">Reference proteome</keyword>
<organism evidence="1 2">
    <name type="scientific">Persea americana</name>
    <name type="common">Avocado</name>
    <dbReference type="NCBI Taxonomy" id="3435"/>
    <lineage>
        <taxon>Eukaryota</taxon>
        <taxon>Viridiplantae</taxon>
        <taxon>Streptophyta</taxon>
        <taxon>Embryophyta</taxon>
        <taxon>Tracheophyta</taxon>
        <taxon>Spermatophyta</taxon>
        <taxon>Magnoliopsida</taxon>
        <taxon>Magnoliidae</taxon>
        <taxon>Laurales</taxon>
        <taxon>Lauraceae</taxon>
        <taxon>Persea</taxon>
    </lineage>
</organism>
<proteinExistence type="predicted"/>
<evidence type="ECO:0000313" key="1">
    <source>
        <dbReference type="EMBL" id="KAJ8619593.1"/>
    </source>
</evidence>